<evidence type="ECO:0000313" key="5">
    <source>
        <dbReference type="Proteomes" id="UP000030764"/>
    </source>
</evidence>
<dbReference type="EMBL" id="KL363353">
    <property type="protein sequence ID" value="KFD46807.1"/>
    <property type="molecule type" value="Genomic_DNA"/>
</dbReference>
<evidence type="ECO:0000259" key="3">
    <source>
        <dbReference type="PROSITE" id="PS50994"/>
    </source>
</evidence>
<evidence type="ECO:0000256" key="1">
    <source>
        <dbReference type="ARBA" id="ARBA00012493"/>
    </source>
</evidence>
<dbReference type="Gene3D" id="3.30.420.10">
    <property type="entry name" value="Ribonuclease H-like superfamily/Ribonuclease H"/>
    <property type="match status" value="1"/>
</dbReference>
<dbReference type="InterPro" id="IPR036397">
    <property type="entry name" value="RNaseH_sf"/>
</dbReference>
<evidence type="ECO:0000313" key="4">
    <source>
        <dbReference type="EMBL" id="KFD46807.1"/>
    </source>
</evidence>
<dbReference type="InterPro" id="IPR012337">
    <property type="entry name" value="RNaseH-like_sf"/>
</dbReference>
<name>A0A085LPB1_9BILA</name>
<dbReference type="Pfam" id="PF17921">
    <property type="entry name" value="Integrase_H2C2"/>
    <property type="match status" value="1"/>
</dbReference>
<feature type="region of interest" description="Disordered" evidence="2">
    <location>
        <begin position="458"/>
        <end position="543"/>
    </location>
</feature>
<sequence>MTKSYNGSLEPFDVSSGIDGWEDWIERFGFFAEANNVPLARFRSLLFTYCGPALYRLVKEAVAPEKPDTKSFDDLVQAVRARFDPIPGVYPARAEFYSRKQLPGESVATFMATLRRLAGRCQFEAAPTVGDRIDFQLQDQLLIGMSDGATRRRVLRGPKITLKELYNAALTGESAIEHYVWWPGIDGEIESWVANCSACQQHRNDPPKPPPLAWNWTPQPWSRIHIDFAGPFHGKTYLLVGDSPSKWVDVEQVPSMDSKEVIHQLARIFAVHGLPDVLVSDNGPAFVSAAFLRFCAANRIRFLRIAPYHPASNGQVERVVHTTKQALRMMTPDRWRIKISRFLLNYRLTPHSATGLSPAEILLRRRPRSLLDRLHPDSLASTEKVQKEEGINVQAEAHRNTRRFEAGDRVWARIFHTGAPAKWVIGVVQEVITPRSYWIELPHQDVWVRRSVDYLWARGDGRPPSSTDTNDTLNESTDAQRTGTSDRKDEPDVESAEGTKGLLDQETDTPTRQGTLPNVPKDNGPSLVDSSHKAQARPTKGAL</sequence>
<dbReference type="GO" id="GO:0003964">
    <property type="term" value="F:RNA-directed DNA polymerase activity"/>
    <property type="evidence" value="ECO:0007669"/>
    <property type="project" value="UniProtKB-EC"/>
</dbReference>
<dbReference type="FunFam" id="3.30.420.10:FF:000063">
    <property type="entry name" value="Retrovirus-related Pol polyprotein from transposon 297-like Protein"/>
    <property type="match status" value="1"/>
</dbReference>
<dbReference type="Pfam" id="PF00665">
    <property type="entry name" value="rve"/>
    <property type="match status" value="1"/>
</dbReference>
<dbReference type="SUPFAM" id="SSF53098">
    <property type="entry name" value="Ribonuclease H-like"/>
    <property type="match status" value="1"/>
</dbReference>
<protein>
    <recommendedName>
        <fullName evidence="1">RNA-directed DNA polymerase</fullName>
        <ecNumber evidence="1">2.7.7.49</ecNumber>
    </recommendedName>
</protein>
<dbReference type="PANTHER" id="PTHR37984:SF12">
    <property type="entry name" value="RIBONUCLEASE H"/>
    <property type="match status" value="1"/>
</dbReference>
<dbReference type="AlphaFoldDB" id="A0A085LPB1"/>
<dbReference type="InterPro" id="IPR001584">
    <property type="entry name" value="Integrase_cat-core"/>
</dbReference>
<dbReference type="Proteomes" id="UP000030764">
    <property type="component" value="Unassembled WGS sequence"/>
</dbReference>
<accession>A0A085LPB1</accession>
<dbReference type="EC" id="2.7.7.49" evidence="1"/>
<dbReference type="PROSITE" id="PS50994">
    <property type="entry name" value="INTEGRASE"/>
    <property type="match status" value="1"/>
</dbReference>
<gene>
    <name evidence="4" type="ORF">M513_12335</name>
</gene>
<feature type="domain" description="Integrase catalytic" evidence="3">
    <location>
        <begin position="216"/>
        <end position="366"/>
    </location>
</feature>
<dbReference type="InterPro" id="IPR041588">
    <property type="entry name" value="Integrase_H2C2"/>
</dbReference>
<feature type="compositionally biased region" description="Polar residues" evidence="2">
    <location>
        <begin position="464"/>
        <end position="483"/>
    </location>
</feature>
<evidence type="ECO:0000256" key="2">
    <source>
        <dbReference type="SAM" id="MobiDB-lite"/>
    </source>
</evidence>
<proteinExistence type="predicted"/>
<dbReference type="PANTHER" id="PTHR37984">
    <property type="entry name" value="PROTEIN CBG26694"/>
    <property type="match status" value="1"/>
</dbReference>
<keyword evidence="5" id="KW-1185">Reference proteome</keyword>
<reference evidence="4 5" key="1">
    <citation type="journal article" date="2014" name="Nat. Genet.">
        <title>Genome and transcriptome of the porcine whipworm Trichuris suis.</title>
        <authorList>
            <person name="Jex A.R."/>
            <person name="Nejsum P."/>
            <person name="Schwarz E.M."/>
            <person name="Hu L."/>
            <person name="Young N.D."/>
            <person name="Hall R.S."/>
            <person name="Korhonen P.K."/>
            <person name="Liao S."/>
            <person name="Thamsborg S."/>
            <person name="Xia J."/>
            <person name="Xu P."/>
            <person name="Wang S."/>
            <person name="Scheerlinck J.P."/>
            <person name="Hofmann A."/>
            <person name="Sternberg P.W."/>
            <person name="Wang J."/>
            <person name="Gasser R.B."/>
        </authorList>
    </citation>
    <scope>NUCLEOTIDE SEQUENCE [LARGE SCALE GENOMIC DNA]</scope>
    <source>
        <strain evidence="4">DCEP-RM93M</strain>
    </source>
</reference>
<dbReference type="GO" id="GO:0003676">
    <property type="term" value="F:nucleic acid binding"/>
    <property type="evidence" value="ECO:0007669"/>
    <property type="project" value="InterPro"/>
</dbReference>
<dbReference type="GO" id="GO:0015074">
    <property type="term" value="P:DNA integration"/>
    <property type="evidence" value="ECO:0007669"/>
    <property type="project" value="InterPro"/>
</dbReference>
<dbReference type="InterPro" id="IPR050951">
    <property type="entry name" value="Retrovirus_Pol_polyprotein"/>
</dbReference>
<organism evidence="4 5">
    <name type="scientific">Trichuris suis</name>
    <name type="common">pig whipworm</name>
    <dbReference type="NCBI Taxonomy" id="68888"/>
    <lineage>
        <taxon>Eukaryota</taxon>
        <taxon>Metazoa</taxon>
        <taxon>Ecdysozoa</taxon>
        <taxon>Nematoda</taxon>
        <taxon>Enoplea</taxon>
        <taxon>Dorylaimia</taxon>
        <taxon>Trichinellida</taxon>
        <taxon>Trichuridae</taxon>
        <taxon>Trichuris</taxon>
    </lineage>
</organism>